<dbReference type="RefSeq" id="WP_006598342.1">
    <property type="nucleotide sequence ID" value="NZ_GL622359.1"/>
</dbReference>
<dbReference type="PANTHER" id="PTHR30231">
    <property type="entry name" value="DNA POLYMERASE III SUBUNIT EPSILON"/>
    <property type="match status" value="1"/>
</dbReference>
<dbReference type="OrthoDB" id="9776650at2"/>
<dbReference type="EMBL" id="AEQN01000016">
    <property type="protein sequence ID" value="EFV01525.1"/>
    <property type="molecule type" value="Genomic_DNA"/>
</dbReference>
<protein>
    <submittedName>
        <fullName evidence="3">Exonuclease</fullName>
    </submittedName>
</protein>
<keyword evidence="1 3" id="KW-0540">Nuclease</keyword>
<dbReference type="GO" id="GO:0005829">
    <property type="term" value="C:cytosol"/>
    <property type="evidence" value="ECO:0007669"/>
    <property type="project" value="TreeGrafter"/>
</dbReference>
<feature type="domain" description="Exonuclease" evidence="2">
    <location>
        <begin position="3"/>
        <end position="166"/>
    </location>
</feature>
<evidence type="ECO:0000313" key="3">
    <source>
        <dbReference type="EMBL" id="EFV01525.1"/>
    </source>
</evidence>
<proteinExistence type="predicted"/>
<dbReference type="InterPro" id="IPR013520">
    <property type="entry name" value="Ribonucl_H"/>
</dbReference>
<accession>E6MFY5</accession>
<reference evidence="3 4" key="1">
    <citation type="submission" date="2010-12" db="EMBL/GenBank/DDBJ databases">
        <authorList>
            <person name="Muzny D."/>
            <person name="Qin X."/>
            <person name="Deng J."/>
            <person name="Jiang H."/>
            <person name="Liu Y."/>
            <person name="Qu J."/>
            <person name="Song X.-Z."/>
            <person name="Zhang L."/>
            <person name="Thornton R."/>
            <person name="Coyle M."/>
            <person name="Francisco L."/>
            <person name="Jackson L."/>
            <person name="Javaid M."/>
            <person name="Korchina V."/>
            <person name="Kovar C."/>
            <person name="Mata R."/>
            <person name="Mathew T."/>
            <person name="Ngo R."/>
            <person name="Nguyen L."/>
            <person name="Nguyen N."/>
            <person name="Okwuonu G."/>
            <person name="Ongeri F."/>
            <person name="Pham C."/>
            <person name="Simmons D."/>
            <person name="Wilczek-Boney K."/>
            <person name="Hale W."/>
            <person name="Jakkamsetti A."/>
            <person name="Pham P."/>
            <person name="Ruth R."/>
            <person name="San Lucas F."/>
            <person name="Warren J."/>
            <person name="Zhang J."/>
            <person name="Zhao Z."/>
            <person name="Zhou C."/>
            <person name="Zhu D."/>
            <person name="Lee S."/>
            <person name="Bess C."/>
            <person name="Blankenburg K."/>
            <person name="Forbes L."/>
            <person name="Fu Q."/>
            <person name="Gubbala S."/>
            <person name="Hirani K."/>
            <person name="Jayaseelan J.C."/>
            <person name="Lara F."/>
            <person name="Munidasa M."/>
            <person name="Palculict T."/>
            <person name="Patil S."/>
            <person name="Pu L.-L."/>
            <person name="Saada N."/>
            <person name="Tang L."/>
            <person name="Weissenberger G."/>
            <person name="Zhu Y."/>
            <person name="Hemphill L."/>
            <person name="Shang Y."/>
            <person name="Youmans B."/>
            <person name="Ayvaz T."/>
            <person name="Ross M."/>
            <person name="Santibanez J."/>
            <person name="Aqrawi P."/>
            <person name="Gross S."/>
            <person name="Joshi V."/>
            <person name="Fowler G."/>
            <person name="Nazareth L."/>
            <person name="Reid J."/>
            <person name="Worley K."/>
            <person name="Petrosino J."/>
            <person name="Highlander S."/>
            <person name="Gibbs R."/>
        </authorList>
    </citation>
    <scope>NUCLEOTIDE SEQUENCE [LARGE SCALE GENOMIC DNA]</scope>
    <source>
        <strain evidence="3 4">ATCC 23263</strain>
    </source>
</reference>
<dbReference type="SMART" id="SM00479">
    <property type="entry name" value="EXOIII"/>
    <property type="match status" value="1"/>
</dbReference>
<dbReference type="GO" id="GO:0003676">
    <property type="term" value="F:nucleic acid binding"/>
    <property type="evidence" value="ECO:0007669"/>
    <property type="project" value="InterPro"/>
</dbReference>
<dbReference type="Gene3D" id="3.30.420.10">
    <property type="entry name" value="Ribonuclease H-like superfamily/Ribonuclease H"/>
    <property type="match status" value="1"/>
</dbReference>
<dbReference type="Pfam" id="PF00929">
    <property type="entry name" value="RNase_T"/>
    <property type="match status" value="1"/>
</dbReference>
<name>E6MFY5_9FIRM</name>
<dbReference type="SUPFAM" id="SSF53098">
    <property type="entry name" value="Ribonuclease H-like"/>
    <property type="match status" value="1"/>
</dbReference>
<dbReference type="STRING" id="887929.HMP0721_0918"/>
<gene>
    <name evidence="3" type="ORF">HMP0721_0918</name>
</gene>
<dbReference type="CDD" id="cd06130">
    <property type="entry name" value="DNA_pol_III_epsilon_like"/>
    <property type="match status" value="1"/>
</dbReference>
<dbReference type="AlphaFoldDB" id="E6MFY5"/>
<evidence type="ECO:0000313" key="4">
    <source>
        <dbReference type="Proteomes" id="UP000004754"/>
    </source>
</evidence>
<sequence>MTRFVVFDVETPNRENRRMSAIGITVIEDGKITDEFYSLVNPETYFDYFNTRLTGICEDAVWNAPTFPELWKTIAPMLSSGLLVAHNAVFDMGVLKRCLRDYRIEWKPHVRYLCTVQMGRRIIPGMSHKLNVLCDYYGINLAHHQAASDSRACAQILLRYLEVGADVRQYMRMYSLNN</sequence>
<organism evidence="3 4">
    <name type="scientific">Pseudoramibacter alactolyticus ATCC 23263</name>
    <dbReference type="NCBI Taxonomy" id="887929"/>
    <lineage>
        <taxon>Bacteria</taxon>
        <taxon>Bacillati</taxon>
        <taxon>Bacillota</taxon>
        <taxon>Clostridia</taxon>
        <taxon>Eubacteriales</taxon>
        <taxon>Eubacteriaceae</taxon>
        <taxon>Pseudoramibacter</taxon>
    </lineage>
</organism>
<dbReference type="GO" id="GO:0008408">
    <property type="term" value="F:3'-5' exonuclease activity"/>
    <property type="evidence" value="ECO:0007669"/>
    <property type="project" value="TreeGrafter"/>
</dbReference>
<dbReference type="PANTHER" id="PTHR30231:SF42">
    <property type="entry name" value="EXONUCLEASE"/>
    <property type="match status" value="1"/>
</dbReference>
<dbReference type="FunFam" id="3.30.420.10:FF:000045">
    <property type="entry name" value="3'-5' exonuclease DinG"/>
    <property type="match status" value="1"/>
</dbReference>
<keyword evidence="1 3" id="KW-0378">Hydrolase</keyword>
<keyword evidence="4" id="KW-1185">Reference proteome</keyword>
<keyword evidence="1 3" id="KW-0269">Exonuclease</keyword>
<dbReference type="Proteomes" id="UP000004754">
    <property type="component" value="Unassembled WGS sequence"/>
</dbReference>
<comment type="caution">
    <text evidence="3">The sequence shown here is derived from an EMBL/GenBank/DDBJ whole genome shotgun (WGS) entry which is preliminary data.</text>
</comment>
<evidence type="ECO:0000256" key="1">
    <source>
        <dbReference type="ARBA" id="ARBA00022839"/>
    </source>
</evidence>
<dbReference type="HOGENOM" id="CLU_047806_14_1_9"/>
<evidence type="ECO:0000259" key="2">
    <source>
        <dbReference type="SMART" id="SM00479"/>
    </source>
</evidence>
<dbReference type="InterPro" id="IPR036397">
    <property type="entry name" value="RNaseH_sf"/>
</dbReference>
<dbReference type="eggNOG" id="COG0847">
    <property type="taxonomic scope" value="Bacteria"/>
</dbReference>
<dbReference type="InterPro" id="IPR012337">
    <property type="entry name" value="RNaseH-like_sf"/>
</dbReference>